<comment type="catalytic activity">
    <reaction evidence="5 6">
        <text>dTDP-beta-L-rhamnose + NADP(+) = dTDP-4-dehydro-beta-L-rhamnose + NADPH + H(+)</text>
        <dbReference type="Rhea" id="RHEA:21796"/>
        <dbReference type="ChEBI" id="CHEBI:15378"/>
        <dbReference type="ChEBI" id="CHEBI:57510"/>
        <dbReference type="ChEBI" id="CHEBI:57783"/>
        <dbReference type="ChEBI" id="CHEBI:58349"/>
        <dbReference type="ChEBI" id="CHEBI:62830"/>
        <dbReference type="EC" id="1.1.1.133"/>
    </reaction>
</comment>
<dbReference type="Gene3D" id="3.90.25.10">
    <property type="entry name" value="UDP-galactose 4-epimerase, domain 1"/>
    <property type="match status" value="1"/>
</dbReference>
<dbReference type="PANTHER" id="PTHR10491:SF4">
    <property type="entry name" value="METHIONINE ADENOSYLTRANSFERASE 2 SUBUNIT BETA"/>
    <property type="match status" value="1"/>
</dbReference>
<dbReference type="EMBL" id="CP064946">
    <property type="protein sequence ID" value="QPH50348.1"/>
    <property type="molecule type" value="Genomic_DNA"/>
</dbReference>
<dbReference type="InterPro" id="IPR029903">
    <property type="entry name" value="RmlD-like-bd"/>
</dbReference>
<comment type="cofactor">
    <cofactor evidence="6">
        <name>Mg(2+)</name>
        <dbReference type="ChEBI" id="CHEBI:18420"/>
    </cofactor>
    <text evidence="6">Binds 1 Mg(2+) ion per monomer.</text>
</comment>
<evidence type="ECO:0000313" key="9">
    <source>
        <dbReference type="Proteomes" id="UP000594430"/>
    </source>
</evidence>
<dbReference type="RefSeq" id="WP_196110501.1">
    <property type="nucleotide sequence ID" value="NZ_CP064943.1"/>
</dbReference>
<comment type="function">
    <text evidence="6">Catalyzes the reduction of dTDP-6-deoxy-L-lyxo-4-hexulose to yield dTDP-L-rhamnose.</text>
</comment>
<dbReference type="Gene3D" id="3.40.50.720">
    <property type="entry name" value="NAD(P)-binding Rossmann-like Domain"/>
    <property type="match status" value="1"/>
</dbReference>
<protein>
    <recommendedName>
        <fullName evidence="4 6">dTDP-4-dehydrorhamnose reductase</fullName>
        <ecNumber evidence="3 6">1.1.1.133</ecNumber>
    </recommendedName>
</protein>
<dbReference type="CDD" id="cd05254">
    <property type="entry name" value="dTDP_HR_like_SDR_e"/>
    <property type="match status" value="1"/>
</dbReference>
<comment type="similarity">
    <text evidence="2 6">Belongs to the dTDP-4-dehydrorhamnose reductase family.</text>
</comment>
<proteinExistence type="inferred from homology"/>
<dbReference type="InterPro" id="IPR036291">
    <property type="entry name" value="NAD(P)-bd_dom_sf"/>
</dbReference>
<comment type="pathway">
    <text evidence="1 6">Carbohydrate biosynthesis; dTDP-L-rhamnose biosynthesis.</text>
</comment>
<name>A0A7S9Q918_9PSED</name>
<dbReference type="GO" id="GO:0005829">
    <property type="term" value="C:cytosol"/>
    <property type="evidence" value="ECO:0007669"/>
    <property type="project" value="TreeGrafter"/>
</dbReference>
<dbReference type="Pfam" id="PF04321">
    <property type="entry name" value="RmlD_sub_bind"/>
    <property type="match status" value="1"/>
</dbReference>
<organism evidence="8 9">
    <name type="scientific">Pseudomonas fulva</name>
    <dbReference type="NCBI Taxonomy" id="47880"/>
    <lineage>
        <taxon>Bacteria</taxon>
        <taxon>Pseudomonadati</taxon>
        <taxon>Pseudomonadota</taxon>
        <taxon>Gammaproteobacteria</taxon>
        <taxon>Pseudomonadales</taxon>
        <taxon>Pseudomonadaceae</taxon>
        <taxon>Pseudomonas</taxon>
    </lineage>
</organism>
<accession>A0A7S9Q918</accession>
<dbReference type="UniPathway" id="UPA00281"/>
<dbReference type="Proteomes" id="UP000594430">
    <property type="component" value="Chromosome"/>
</dbReference>
<dbReference type="AlphaFoldDB" id="A0A7S9Q918"/>
<evidence type="ECO:0000256" key="5">
    <source>
        <dbReference type="ARBA" id="ARBA00048200"/>
    </source>
</evidence>
<dbReference type="GO" id="GO:0019305">
    <property type="term" value="P:dTDP-rhamnose biosynthetic process"/>
    <property type="evidence" value="ECO:0007669"/>
    <property type="project" value="UniProtKB-UniPathway"/>
</dbReference>
<evidence type="ECO:0000256" key="4">
    <source>
        <dbReference type="ARBA" id="ARBA00017099"/>
    </source>
</evidence>
<dbReference type="EC" id="1.1.1.133" evidence="3 6"/>
<keyword evidence="6" id="KW-0521">NADP</keyword>
<evidence type="ECO:0000256" key="6">
    <source>
        <dbReference type="RuleBase" id="RU364082"/>
    </source>
</evidence>
<dbReference type="PANTHER" id="PTHR10491">
    <property type="entry name" value="DTDP-4-DEHYDRORHAMNOSE REDUCTASE"/>
    <property type="match status" value="1"/>
</dbReference>
<evidence type="ECO:0000256" key="2">
    <source>
        <dbReference type="ARBA" id="ARBA00010944"/>
    </source>
</evidence>
<dbReference type="SUPFAM" id="SSF51735">
    <property type="entry name" value="NAD(P)-binding Rossmann-fold domains"/>
    <property type="match status" value="1"/>
</dbReference>
<dbReference type="NCBIfam" id="TIGR01214">
    <property type="entry name" value="rmlD"/>
    <property type="match status" value="1"/>
</dbReference>
<dbReference type="GO" id="GO:0009243">
    <property type="term" value="P:O antigen biosynthetic process"/>
    <property type="evidence" value="ECO:0007669"/>
    <property type="project" value="UniProtKB-UniPathway"/>
</dbReference>
<evidence type="ECO:0000256" key="1">
    <source>
        <dbReference type="ARBA" id="ARBA00004781"/>
    </source>
</evidence>
<gene>
    <name evidence="8" type="primary">rfbD</name>
    <name evidence="8" type="ORF">IZU98_06425</name>
</gene>
<evidence type="ECO:0000313" key="8">
    <source>
        <dbReference type="EMBL" id="QPH50348.1"/>
    </source>
</evidence>
<sequence>MKILLLGKNGQVGWELQRSLASLGHVIALDRQGCLDLSGNLGDLDAIAATVRALKPDIIVNAAAYTAVDKAESEAALATRINADAPAVIARQAAAIGAWFIHYSTDYVFDGSGETPWVEDAPTQPLSVYGRSKRDGEEAIAASGARAIVLRTSWVYAARGQNFAKTMLRLAKERDALNVVADQFGAPTGAELIADVTAHIIKQIFTCEHASQLAGIYHLAAAGETSWHGYAQFVLQHAIAQGCVLKVGPEDVGAIATEQYPVPATRPRNSRLNLAKLEKVFNLKMPPWQQGVQRMLEEIQL</sequence>
<dbReference type="GO" id="GO:0008831">
    <property type="term" value="F:dTDP-4-dehydrorhamnose reductase activity"/>
    <property type="evidence" value="ECO:0007669"/>
    <property type="project" value="UniProtKB-EC"/>
</dbReference>
<evidence type="ECO:0000256" key="3">
    <source>
        <dbReference type="ARBA" id="ARBA00012929"/>
    </source>
</evidence>
<dbReference type="NCBIfam" id="NF007440">
    <property type="entry name" value="PRK09987.1"/>
    <property type="match status" value="1"/>
</dbReference>
<dbReference type="InterPro" id="IPR005913">
    <property type="entry name" value="dTDP_dehydrorham_reduct"/>
</dbReference>
<keyword evidence="6 8" id="KW-0560">Oxidoreductase</keyword>
<feature type="domain" description="RmlD-like substrate binding" evidence="7">
    <location>
        <begin position="1"/>
        <end position="300"/>
    </location>
</feature>
<dbReference type="UniPathway" id="UPA00124"/>
<evidence type="ECO:0000259" key="7">
    <source>
        <dbReference type="Pfam" id="PF04321"/>
    </source>
</evidence>
<reference evidence="8 9" key="1">
    <citation type="submission" date="2020-11" db="EMBL/GenBank/DDBJ databases">
        <title>Pseudomonas fulva producing VIM-24.</title>
        <authorList>
            <person name="Liu S."/>
        </authorList>
    </citation>
    <scope>NUCLEOTIDE SEQUENCE [LARGE SCALE GENOMIC DNA]</scope>
    <source>
        <strain evidence="8 9">ZDHY414</strain>
    </source>
</reference>